<sequence>MPKESASSAWGLTVRFLFSKPRILSCGPAVGPASGLRTSRFHVSQSLPALSHPFLKTVCQT</sequence>
<accession>F7VEN2</accession>
<evidence type="ECO:0000313" key="1">
    <source>
        <dbReference type="EMBL" id="GAA08827.1"/>
    </source>
</evidence>
<dbReference type="Proteomes" id="UP000004319">
    <property type="component" value="Unassembled WGS sequence"/>
</dbReference>
<gene>
    <name evidence="1" type="ORF">ATPR_1830</name>
</gene>
<dbReference type="AlphaFoldDB" id="F7VEN2"/>
<name>F7VEN2_9PROT</name>
<protein>
    <submittedName>
        <fullName evidence="1">Uncharacterized protein</fullName>
    </submittedName>
</protein>
<comment type="caution">
    <text evidence="1">The sequence shown here is derived from an EMBL/GenBank/DDBJ whole genome shotgun (WGS) entry which is preliminary data.</text>
</comment>
<reference evidence="1 2" key="1">
    <citation type="journal article" date="2011" name="Biochem. Biophys. Res. Commun.">
        <title>Increased number of Arginine-based salt bridges contributes to the thermotolerance of thermotolerant acetic acid bacteria, Acetobacter tropicalis SKU1100.</title>
        <authorList>
            <person name="Matsutani M."/>
            <person name="Hirakawa H."/>
            <person name="Nishikura M."/>
            <person name="Soemphol W."/>
            <person name="Ali I.A.I."/>
            <person name="Yakushi T."/>
            <person name="Matsushita K."/>
        </authorList>
    </citation>
    <scope>NUCLEOTIDE SEQUENCE [LARGE SCALE GENOMIC DNA]</scope>
    <source>
        <strain evidence="1 2">NBRC 101654</strain>
    </source>
</reference>
<proteinExistence type="predicted"/>
<dbReference type="EMBL" id="BABS01000052">
    <property type="protein sequence ID" value="GAA08827.1"/>
    <property type="molecule type" value="Genomic_DNA"/>
</dbReference>
<evidence type="ECO:0000313" key="2">
    <source>
        <dbReference type="Proteomes" id="UP000004319"/>
    </source>
</evidence>
<organism evidence="1 2">
    <name type="scientific">Acetobacter tropicalis NBRC 101654</name>
    <dbReference type="NCBI Taxonomy" id="749388"/>
    <lineage>
        <taxon>Bacteria</taxon>
        <taxon>Pseudomonadati</taxon>
        <taxon>Pseudomonadota</taxon>
        <taxon>Alphaproteobacteria</taxon>
        <taxon>Acetobacterales</taxon>
        <taxon>Acetobacteraceae</taxon>
        <taxon>Acetobacter</taxon>
    </lineage>
</organism>